<evidence type="ECO:0000313" key="2">
    <source>
        <dbReference type="Proteomes" id="UP000204584"/>
    </source>
</evidence>
<dbReference type="Proteomes" id="UP000204584">
    <property type="component" value="Segment"/>
</dbReference>
<name>A0A291ATL8_9VIRU</name>
<evidence type="ECO:0000313" key="1">
    <source>
        <dbReference type="EMBL" id="ATE82233.1"/>
    </source>
</evidence>
<accession>A0A291ATL8</accession>
<dbReference type="SUPFAM" id="SSF140860">
    <property type="entry name" value="Pseudo ankyrin repeat-like"/>
    <property type="match status" value="1"/>
</dbReference>
<reference evidence="1 2" key="1">
    <citation type="journal article" date="2013" name="Science">
        <title>Pandoraviruses: amoeba viruses with genomes up to 2.5 Mb reaching that of parasitic eukaryotes.</title>
        <authorList>
            <person name="Philippe N."/>
            <person name="Legendre M."/>
            <person name="Doutre G."/>
            <person name="Coute Y."/>
            <person name="Poirot O."/>
            <person name="Lescot M."/>
            <person name="Arslan D."/>
            <person name="Seltzer V."/>
            <person name="Bertaux L."/>
            <person name="Bruley C."/>
            <person name="Garin J."/>
            <person name="Claverie J.M."/>
            <person name="Abergel C."/>
        </authorList>
    </citation>
    <scope>NUCLEOTIDE SEQUENCE [LARGE SCALE GENOMIC DNA]</scope>
</reference>
<dbReference type="GeneID" id="34568309"/>
<organism evidence="1 2">
    <name type="scientific">Pandoravirus salinus</name>
    <dbReference type="NCBI Taxonomy" id="1349410"/>
    <lineage>
        <taxon>Viruses</taxon>
        <taxon>Pandoravirus</taxon>
    </lineage>
</organism>
<protein>
    <recommendedName>
        <fullName evidence="3">Ankyrin repeat domain containing protein</fullName>
    </recommendedName>
</protein>
<proteinExistence type="predicted"/>
<gene>
    <name evidence="1" type="ORF">psal_cds_799</name>
</gene>
<dbReference type="RefSeq" id="YP_009430072.1">
    <property type="nucleotide sequence ID" value="NC_022098.1"/>
</dbReference>
<dbReference type="KEGG" id="vg:34568309"/>
<evidence type="ECO:0008006" key="3">
    <source>
        <dbReference type="Google" id="ProtNLM"/>
    </source>
</evidence>
<keyword evidence="2" id="KW-1185">Reference proteome</keyword>
<sequence>MHRATRQCRDRTVCVRAWLDTPTVLVTAAVRAGCMAMVQGLVKHGCRPDADTLAAAAKSRSMAMVQYLVGIQCPWDERVCAMAVRAVDAAMLRYAHTHGCPWNRAECQSILSRVPSRERGRRAVARYMDAHATCVGGRCIK</sequence>
<dbReference type="EMBL" id="KC977571">
    <property type="protein sequence ID" value="ATE82233.1"/>
    <property type="molecule type" value="Genomic_DNA"/>
</dbReference>